<evidence type="ECO:0000313" key="1">
    <source>
        <dbReference type="EMBL" id="KAH3829707.1"/>
    </source>
</evidence>
<dbReference type="EMBL" id="JAIWYP010000004">
    <property type="protein sequence ID" value="KAH3829707.1"/>
    <property type="molecule type" value="Genomic_DNA"/>
</dbReference>
<reference evidence="1" key="2">
    <citation type="submission" date="2020-11" db="EMBL/GenBank/DDBJ databases">
        <authorList>
            <person name="McCartney M.A."/>
            <person name="Auch B."/>
            <person name="Kono T."/>
            <person name="Mallez S."/>
            <person name="Becker A."/>
            <person name="Gohl D.M."/>
            <person name="Silverstein K.A.T."/>
            <person name="Koren S."/>
            <person name="Bechman K.B."/>
            <person name="Herman A."/>
            <person name="Abrahante J.E."/>
            <person name="Garbe J."/>
        </authorList>
    </citation>
    <scope>NUCLEOTIDE SEQUENCE</scope>
    <source>
        <strain evidence="1">Duluth1</strain>
        <tissue evidence="1">Whole animal</tissue>
    </source>
</reference>
<protein>
    <submittedName>
        <fullName evidence="1">Uncharacterized protein</fullName>
    </submittedName>
</protein>
<dbReference type="Proteomes" id="UP000828390">
    <property type="component" value="Unassembled WGS sequence"/>
</dbReference>
<evidence type="ECO:0000313" key="2">
    <source>
        <dbReference type="Proteomes" id="UP000828390"/>
    </source>
</evidence>
<keyword evidence="2" id="KW-1185">Reference proteome</keyword>
<sequence length="79" mass="9009">MEMAGTCPFTTLNKSVILWARRRSWSGGSSNLCSISVIQPGCLERWSLVINLAADRWTPSWRSMSVWWNGSHKTLHFLV</sequence>
<name>A0A9D4H7J2_DREPO</name>
<organism evidence="1 2">
    <name type="scientific">Dreissena polymorpha</name>
    <name type="common">Zebra mussel</name>
    <name type="synonym">Mytilus polymorpha</name>
    <dbReference type="NCBI Taxonomy" id="45954"/>
    <lineage>
        <taxon>Eukaryota</taxon>
        <taxon>Metazoa</taxon>
        <taxon>Spiralia</taxon>
        <taxon>Lophotrochozoa</taxon>
        <taxon>Mollusca</taxon>
        <taxon>Bivalvia</taxon>
        <taxon>Autobranchia</taxon>
        <taxon>Heteroconchia</taxon>
        <taxon>Euheterodonta</taxon>
        <taxon>Imparidentia</taxon>
        <taxon>Neoheterodontei</taxon>
        <taxon>Myida</taxon>
        <taxon>Dreissenoidea</taxon>
        <taxon>Dreissenidae</taxon>
        <taxon>Dreissena</taxon>
    </lineage>
</organism>
<gene>
    <name evidence="1" type="ORF">DPMN_102935</name>
</gene>
<dbReference type="AlphaFoldDB" id="A0A9D4H7J2"/>
<comment type="caution">
    <text evidence="1">The sequence shown here is derived from an EMBL/GenBank/DDBJ whole genome shotgun (WGS) entry which is preliminary data.</text>
</comment>
<reference evidence="1" key="1">
    <citation type="journal article" date="2019" name="bioRxiv">
        <title>The Genome of the Zebra Mussel, Dreissena polymorpha: A Resource for Invasive Species Research.</title>
        <authorList>
            <person name="McCartney M.A."/>
            <person name="Auch B."/>
            <person name="Kono T."/>
            <person name="Mallez S."/>
            <person name="Zhang Y."/>
            <person name="Obille A."/>
            <person name="Becker A."/>
            <person name="Abrahante J.E."/>
            <person name="Garbe J."/>
            <person name="Badalamenti J.P."/>
            <person name="Herman A."/>
            <person name="Mangelson H."/>
            <person name="Liachko I."/>
            <person name="Sullivan S."/>
            <person name="Sone E.D."/>
            <person name="Koren S."/>
            <person name="Silverstein K.A.T."/>
            <person name="Beckman K.B."/>
            <person name="Gohl D.M."/>
        </authorList>
    </citation>
    <scope>NUCLEOTIDE SEQUENCE</scope>
    <source>
        <strain evidence="1">Duluth1</strain>
        <tissue evidence="1">Whole animal</tissue>
    </source>
</reference>
<accession>A0A9D4H7J2</accession>
<proteinExistence type="predicted"/>